<organism evidence="8 9">
    <name type="scientific">Fluctibacter corallii</name>
    <dbReference type="NCBI Taxonomy" id="2984329"/>
    <lineage>
        <taxon>Bacteria</taxon>
        <taxon>Pseudomonadati</taxon>
        <taxon>Pseudomonadota</taxon>
        <taxon>Gammaproteobacteria</taxon>
        <taxon>Alteromonadales</taxon>
        <taxon>Alteromonadaceae</taxon>
        <taxon>Fluctibacter</taxon>
    </lineage>
</organism>
<feature type="domain" description="Phage shock protein PspC N-terminal" evidence="7">
    <location>
        <begin position="9"/>
        <end position="65"/>
    </location>
</feature>
<gene>
    <name evidence="8" type="ORF">OE749_18255</name>
</gene>
<feature type="transmembrane region" description="Helical" evidence="6">
    <location>
        <begin position="35"/>
        <end position="63"/>
    </location>
</feature>
<comment type="caution">
    <text evidence="8">The sequence shown here is derived from an EMBL/GenBank/DDBJ whole genome shotgun (WGS) entry which is preliminary data.</text>
</comment>
<keyword evidence="4 6" id="KW-1133">Transmembrane helix</keyword>
<evidence type="ECO:0000259" key="7">
    <source>
        <dbReference type="Pfam" id="PF04024"/>
    </source>
</evidence>
<dbReference type="InterPro" id="IPR007168">
    <property type="entry name" value="Phageshock_PspC_N"/>
</dbReference>
<sequence length="66" mass="7401">MKSYIDTQQLHRSTLNKKVSGVCAGLARHFDVSVIWVRLAAIVAFIMFPMPVAIAYLMAVLLLPKR</sequence>
<dbReference type="Proteomes" id="UP001652504">
    <property type="component" value="Unassembled WGS sequence"/>
</dbReference>
<dbReference type="InterPro" id="IPR052027">
    <property type="entry name" value="PspC"/>
</dbReference>
<evidence type="ECO:0000256" key="1">
    <source>
        <dbReference type="ARBA" id="ARBA00004162"/>
    </source>
</evidence>
<evidence type="ECO:0000256" key="3">
    <source>
        <dbReference type="ARBA" id="ARBA00022692"/>
    </source>
</evidence>
<keyword evidence="3 6" id="KW-0812">Transmembrane</keyword>
<comment type="subcellular location">
    <subcellularLocation>
        <location evidence="1">Cell membrane</location>
        <topology evidence="1">Single-pass membrane protein</topology>
    </subcellularLocation>
</comment>
<dbReference type="PANTHER" id="PTHR33885">
    <property type="entry name" value="PHAGE SHOCK PROTEIN C"/>
    <property type="match status" value="1"/>
</dbReference>
<evidence type="ECO:0000256" key="5">
    <source>
        <dbReference type="ARBA" id="ARBA00023136"/>
    </source>
</evidence>
<accession>A0ABT3AEA5</accession>
<evidence type="ECO:0000256" key="6">
    <source>
        <dbReference type="SAM" id="Phobius"/>
    </source>
</evidence>
<keyword evidence="5 6" id="KW-0472">Membrane</keyword>
<protein>
    <submittedName>
        <fullName evidence="8">PspC domain-containing protein</fullName>
    </submittedName>
</protein>
<dbReference type="PANTHER" id="PTHR33885:SF3">
    <property type="entry name" value="PHAGE SHOCK PROTEIN C"/>
    <property type="match status" value="1"/>
</dbReference>
<name>A0ABT3AEA5_9ALTE</name>
<evidence type="ECO:0000256" key="2">
    <source>
        <dbReference type="ARBA" id="ARBA00022475"/>
    </source>
</evidence>
<dbReference type="Pfam" id="PF04024">
    <property type="entry name" value="PspC"/>
    <property type="match status" value="1"/>
</dbReference>
<evidence type="ECO:0000313" key="8">
    <source>
        <dbReference type="EMBL" id="MCV2886642.1"/>
    </source>
</evidence>
<dbReference type="EMBL" id="JAOWKX010000014">
    <property type="protein sequence ID" value="MCV2886642.1"/>
    <property type="molecule type" value="Genomic_DNA"/>
</dbReference>
<keyword evidence="2" id="KW-1003">Cell membrane</keyword>
<dbReference type="RefSeq" id="WP_263713932.1">
    <property type="nucleotide sequence ID" value="NZ_JAOWKX010000014.1"/>
</dbReference>
<proteinExistence type="predicted"/>
<keyword evidence="9" id="KW-1185">Reference proteome</keyword>
<evidence type="ECO:0000313" key="9">
    <source>
        <dbReference type="Proteomes" id="UP001652504"/>
    </source>
</evidence>
<reference evidence="8 9" key="1">
    <citation type="submission" date="2022-10" db="EMBL/GenBank/DDBJ databases">
        <title>Aestuariibacter sp. AA17 isolated from Montipora capitata coral fragment.</title>
        <authorList>
            <person name="Emsley S.A."/>
            <person name="Pfannmuller K.M."/>
            <person name="Loughran R.M."/>
            <person name="Shlafstein M."/>
            <person name="Papke E."/>
            <person name="Saw J.H."/>
            <person name="Ushijima B."/>
            <person name="Videau P."/>
        </authorList>
    </citation>
    <scope>NUCLEOTIDE SEQUENCE [LARGE SCALE GENOMIC DNA]</scope>
    <source>
        <strain evidence="8 9">AA17</strain>
    </source>
</reference>
<evidence type="ECO:0000256" key="4">
    <source>
        <dbReference type="ARBA" id="ARBA00022989"/>
    </source>
</evidence>